<dbReference type="EMBL" id="CP012542">
    <property type="protein sequence ID" value="QCD45358.1"/>
    <property type="molecule type" value="Genomic_DNA"/>
</dbReference>
<dbReference type="RefSeq" id="WP_171994115.1">
    <property type="nucleotide sequence ID" value="NZ_CP012542.1"/>
</dbReference>
<feature type="binding site" evidence="3">
    <location>
        <position position="104"/>
    </location>
    <ligand>
        <name>Mg(2+)</name>
        <dbReference type="ChEBI" id="CHEBI:18420"/>
        <label>2</label>
    </ligand>
</feature>
<dbReference type="Proteomes" id="UP000503264">
    <property type="component" value="Chromosome"/>
</dbReference>
<dbReference type="GO" id="GO:0046872">
    <property type="term" value="F:metal ion binding"/>
    <property type="evidence" value="ECO:0007669"/>
    <property type="project" value="UniProtKB-KW"/>
</dbReference>
<dbReference type="InterPro" id="IPR004385">
    <property type="entry name" value="NDP_pyrophosphatase"/>
</dbReference>
<dbReference type="GO" id="GO:0016818">
    <property type="term" value="F:hydrolase activity, acting on acid anhydrides, in phosphorus-containing anhydrides"/>
    <property type="evidence" value="ECO:0007669"/>
    <property type="project" value="InterPro"/>
</dbReference>
<dbReference type="InterPro" id="IPR000086">
    <property type="entry name" value="NUDIX_hydrolase_dom"/>
</dbReference>
<evidence type="ECO:0000256" key="2">
    <source>
        <dbReference type="ARBA" id="ARBA00022801"/>
    </source>
</evidence>
<protein>
    <submittedName>
        <fullName evidence="6">Nudix-type nucleoside diphosphatase</fullName>
    </submittedName>
</protein>
<dbReference type="PANTHER" id="PTHR11839:SF15">
    <property type="entry name" value="URIDINE DIPHOSPHATE GLUCOSE PYROPHOSPHATASE NUDT14"/>
    <property type="match status" value="1"/>
</dbReference>
<keyword evidence="3" id="KW-0460">Magnesium</keyword>
<evidence type="ECO:0000256" key="4">
    <source>
        <dbReference type="PIRSR" id="PIRSR604385-3"/>
    </source>
</evidence>
<accession>A0A6G5QI49</accession>
<dbReference type="AlphaFoldDB" id="A0A6G5QI49"/>
<comment type="cofactor">
    <cofactor evidence="1 3">
        <name>Mg(2+)</name>
        <dbReference type="ChEBI" id="CHEBI:18420"/>
    </cofactor>
</comment>
<evidence type="ECO:0000256" key="1">
    <source>
        <dbReference type="ARBA" id="ARBA00001946"/>
    </source>
</evidence>
<evidence type="ECO:0000256" key="3">
    <source>
        <dbReference type="PIRSR" id="PIRSR604385-2"/>
    </source>
</evidence>
<feature type="binding site" evidence="3">
    <location>
        <position position="88"/>
    </location>
    <ligand>
        <name>Mg(2+)</name>
        <dbReference type="ChEBI" id="CHEBI:18420"/>
        <label>1</label>
    </ligand>
</feature>
<evidence type="ECO:0000313" key="7">
    <source>
        <dbReference type="Proteomes" id="UP000503264"/>
    </source>
</evidence>
<reference evidence="6 7" key="1">
    <citation type="submission" date="2016-07" db="EMBL/GenBank/DDBJ databases">
        <title>Comparative genomics of the Campylobacter concisus group.</title>
        <authorList>
            <person name="Miller W.G."/>
            <person name="Yee E."/>
            <person name="Chapman M.H."/>
            <person name="Huynh S."/>
            <person name="Bono J.L."/>
            <person name="On S.L.W."/>
            <person name="StLeger J."/>
            <person name="Foster G."/>
            <person name="Parker C.T."/>
        </authorList>
    </citation>
    <scope>NUCLEOTIDE SEQUENCE [LARGE SCALE GENOMIC DNA]</scope>
    <source>
        <strain evidence="6 7">CCUG 21559</strain>
    </source>
</reference>
<keyword evidence="7" id="KW-1185">Reference proteome</keyword>
<dbReference type="GO" id="GO:0019693">
    <property type="term" value="P:ribose phosphate metabolic process"/>
    <property type="evidence" value="ECO:0007669"/>
    <property type="project" value="TreeGrafter"/>
</dbReference>
<dbReference type="InterPro" id="IPR015797">
    <property type="entry name" value="NUDIX_hydrolase-like_dom_sf"/>
</dbReference>
<sequence>MYASISDLKILPLENGKYLKPFRMKFTQNGKERDWECVKAMSSVSALLYHTQMDSFLLVKQFRPAVWYSQHEEGIATSEPGYTYELCAGLLDKGISKEQTIKEEILEECGYAVSDVTPIVMTYGAFGFSGNTQSMFYATIDESMRVNSGGGVAGEEEIELVFIPRLDMLSFLFDESKPKGFGLLFAYFWWEKNLKEKFVTP</sequence>
<dbReference type="PANTHER" id="PTHR11839">
    <property type="entry name" value="UDP/ADP-SUGAR PYROPHOSPHATASE"/>
    <property type="match status" value="1"/>
</dbReference>
<feature type="binding site" evidence="3">
    <location>
        <position position="156"/>
    </location>
    <ligand>
        <name>Mg(2+)</name>
        <dbReference type="ChEBI" id="CHEBI:18420"/>
        <label>1</label>
    </ligand>
</feature>
<proteinExistence type="predicted"/>
<dbReference type="GO" id="GO:0006753">
    <property type="term" value="P:nucleoside phosphate metabolic process"/>
    <property type="evidence" value="ECO:0007669"/>
    <property type="project" value="TreeGrafter"/>
</dbReference>
<dbReference type="CDD" id="cd18887">
    <property type="entry name" value="NUDIX_UGPPase_Nudt14"/>
    <property type="match status" value="1"/>
</dbReference>
<name>A0A6G5QI49_9BACT</name>
<feature type="domain" description="Nudix hydrolase" evidence="5">
    <location>
        <begin position="39"/>
        <end position="187"/>
    </location>
</feature>
<dbReference type="PROSITE" id="PS51462">
    <property type="entry name" value="NUDIX"/>
    <property type="match status" value="1"/>
</dbReference>
<dbReference type="SUPFAM" id="SSF55811">
    <property type="entry name" value="Nudix"/>
    <property type="match status" value="1"/>
</dbReference>
<dbReference type="Gene3D" id="3.90.79.10">
    <property type="entry name" value="Nucleoside Triphosphate Pyrophosphohydrolase"/>
    <property type="match status" value="1"/>
</dbReference>
<dbReference type="NCBIfam" id="TIGR00052">
    <property type="entry name" value="nudix-type nucleoside diphosphatase, YffH/AdpP family"/>
    <property type="match status" value="1"/>
</dbReference>
<keyword evidence="2" id="KW-0378">Hydrolase</keyword>
<evidence type="ECO:0000259" key="5">
    <source>
        <dbReference type="PROSITE" id="PS51462"/>
    </source>
</evidence>
<evidence type="ECO:0000313" key="6">
    <source>
        <dbReference type="EMBL" id="QCD45358.1"/>
    </source>
</evidence>
<gene>
    <name evidence="6" type="ORF">CMUC_1608</name>
</gene>
<feature type="binding site" evidence="3">
    <location>
        <position position="108"/>
    </location>
    <ligand>
        <name>Mg(2+)</name>
        <dbReference type="ChEBI" id="CHEBI:18420"/>
        <label>1</label>
    </ligand>
</feature>
<feature type="short sequence motif" description="Nudix box" evidence="4">
    <location>
        <begin position="89"/>
        <end position="111"/>
    </location>
</feature>
<organism evidence="6 7">
    <name type="scientific">Campylobacter mucosalis CCUG 21559</name>
    <dbReference type="NCBI Taxonomy" id="1032067"/>
    <lineage>
        <taxon>Bacteria</taxon>
        <taxon>Pseudomonadati</taxon>
        <taxon>Campylobacterota</taxon>
        <taxon>Epsilonproteobacteria</taxon>
        <taxon>Campylobacterales</taxon>
        <taxon>Campylobacteraceae</taxon>
        <taxon>Campylobacter</taxon>
    </lineage>
</organism>
<keyword evidence="3" id="KW-0479">Metal-binding</keyword>